<evidence type="ECO:0000259" key="13">
    <source>
        <dbReference type="Pfam" id="PF02223"/>
    </source>
</evidence>
<keyword evidence="15" id="KW-1185">Reference proteome</keyword>
<dbReference type="GO" id="GO:0005524">
    <property type="term" value="F:ATP binding"/>
    <property type="evidence" value="ECO:0007669"/>
    <property type="project" value="UniProtKB-UniRule"/>
</dbReference>
<dbReference type="PROSITE" id="PS01331">
    <property type="entry name" value="THYMIDYLATE_KINASE"/>
    <property type="match status" value="1"/>
</dbReference>
<dbReference type="InterPro" id="IPR027417">
    <property type="entry name" value="P-loop_NTPase"/>
</dbReference>
<comment type="catalytic activity">
    <reaction evidence="10 12">
        <text>dTMP + ATP = dTDP + ADP</text>
        <dbReference type="Rhea" id="RHEA:13517"/>
        <dbReference type="ChEBI" id="CHEBI:30616"/>
        <dbReference type="ChEBI" id="CHEBI:58369"/>
        <dbReference type="ChEBI" id="CHEBI:63528"/>
        <dbReference type="ChEBI" id="CHEBI:456216"/>
        <dbReference type="EC" id="2.7.4.9"/>
    </reaction>
</comment>
<evidence type="ECO:0000256" key="3">
    <source>
        <dbReference type="ARBA" id="ARBA00017144"/>
    </source>
</evidence>
<dbReference type="GO" id="GO:0005829">
    <property type="term" value="C:cytosol"/>
    <property type="evidence" value="ECO:0007669"/>
    <property type="project" value="TreeGrafter"/>
</dbReference>
<evidence type="ECO:0000256" key="6">
    <source>
        <dbReference type="ARBA" id="ARBA00022741"/>
    </source>
</evidence>
<dbReference type="OrthoDB" id="9774907at2"/>
<dbReference type="InterPro" id="IPR018094">
    <property type="entry name" value="Thymidylate_kinase"/>
</dbReference>
<evidence type="ECO:0000256" key="2">
    <source>
        <dbReference type="ARBA" id="ARBA00012980"/>
    </source>
</evidence>
<protein>
    <recommendedName>
        <fullName evidence="3 12">Thymidylate kinase</fullName>
        <ecNumber evidence="2 12">2.7.4.9</ecNumber>
    </recommendedName>
    <alternativeName>
        <fullName evidence="9 12">dTMP kinase</fullName>
    </alternativeName>
</protein>
<sequence>MVGTFITFEGCDGSGKTTQVQRLAGLMRSEGYEVVTTREPGGTPGADAVRHVVLSGAAQSLGPNIEAVLFAAARADHLSQVIRPALEREAIVICDRFHDSTRVYQMGADETDQAFLARLEAATLDGVFPDLTIILDVPAELGVERARARRSASAADRFEGEEAEVHRKRRDRFLSIAENEPERCVVIDGRGDEEEIMEDIVAVIEDRLGIVLTTGGTGTATDAGSA</sequence>
<dbReference type="Gene3D" id="3.40.50.300">
    <property type="entry name" value="P-loop containing nucleotide triphosphate hydrolases"/>
    <property type="match status" value="1"/>
</dbReference>
<dbReference type="GO" id="GO:0006233">
    <property type="term" value="P:dTDP biosynthetic process"/>
    <property type="evidence" value="ECO:0007669"/>
    <property type="project" value="InterPro"/>
</dbReference>
<keyword evidence="5 12" id="KW-0545">Nucleotide biosynthesis</keyword>
<dbReference type="GO" id="GO:0006227">
    <property type="term" value="P:dUDP biosynthetic process"/>
    <property type="evidence" value="ECO:0007669"/>
    <property type="project" value="TreeGrafter"/>
</dbReference>
<name>A0A371XAI8_9HYPH</name>
<keyword evidence="6 12" id="KW-0547">Nucleotide-binding</keyword>
<evidence type="ECO:0000256" key="12">
    <source>
        <dbReference type="HAMAP-Rule" id="MF_00165"/>
    </source>
</evidence>
<dbReference type="Pfam" id="PF02223">
    <property type="entry name" value="Thymidylate_kin"/>
    <property type="match status" value="1"/>
</dbReference>
<evidence type="ECO:0000313" key="14">
    <source>
        <dbReference type="EMBL" id="RFC66236.1"/>
    </source>
</evidence>
<evidence type="ECO:0000256" key="7">
    <source>
        <dbReference type="ARBA" id="ARBA00022777"/>
    </source>
</evidence>
<dbReference type="InterPro" id="IPR018095">
    <property type="entry name" value="Thymidylate_kin_CS"/>
</dbReference>
<feature type="domain" description="Thymidylate kinase-like" evidence="13">
    <location>
        <begin position="8"/>
        <end position="200"/>
    </location>
</feature>
<dbReference type="PANTHER" id="PTHR10344">
    <property type="entry name" value="THYMIDYLATE KINASE"/>
    <property type="match status" value="1"/>
</dbReference>
<dbReference type="Proteomes" id="UP000264310">
    <property type="component" value="Unassembled WGS sequence"/>
</dbReference>
<evidence type="ECO:0000256" key="4">
    <source>
        <dbReference type="ARBA" id="ARBA00022679"/>
    </source>
</evidence>
<dbReference type="InterPro" id="IPR039430">
    <property type="entry name" value="Thymidylate_kin-like_dom"/>
</dbReference>
<dbReference type="CDD" id="cd01672">
    <property type="entry name" value="TMPK"/>
    <property type="match status" value="1"/>
</dbReference>
<dbReference type="RefSeq" id="WP_116681487.1">
    <property type="nucleotide sequence ID" value="NZ_QURL01000001.1"/>
</dbReference>
<dbReference type="PANTHER" id="PTHR10344:SF4">
    <property type="entry name" value="UMP-CMP KINASE 2, MITOCHONDRIAL"/>
    <property type="match status" value="1"/>
</dbReference>
<feature type="binding site" evidence="12">
    <location>
        <begin position="10"/>
        <end position="17"/>
    </location>
    <ligand>
        <name>ATP</name>
        <dbReference type="ChEBI" id="CHEBI:30616"/>
    </ligand>
</feature>
<keyword evidence="4 12" id="KW-0808">Transferase</keyword>
<dbReference type="HAMAP" id="MF_00165">
    <property type="entry name" value="Thymidylate_kinase"/>
    <property type="match status" value="1"/>
</dbReference>
<comment type="function">
    <text evidence="11 12">Phosphorylation of dTMP to form dTDP in both de novo and salvage pathways of dTTP synthesis.</text>
</comment>
<reference evidence="14 15" key="1">
    <citation type="submission" date="2018-08" db="EMBL/GenBank/DDBJ databases">
        <title>Fulvimarina sp. 85, whole genome shotgun sequence.</title>
        <authorList>
            <person name="Tuo L."/>
        </authorList>
    </citation>
    <scope>NUCLEOTIDE SEQUENCE [LARGE SCALE GENOMIC DNA]</scope>
    <source>
        <strain evidence="14 15">85</strain>
    </source>
</reference>
<organism evidence="14 15">
    <name type="scientific">Fulvimarina endophytica</name>
    <dbReference type="NCBI Taxonomy" id="2293836"/>
    <lineage>
        <taxon>Bacteria</taxon>
        <taxon>Pseudomonadati</taxon>
        <taxon>Pseudomonadota</taxon>
        <taxon>Alphaproteobacteria</taxon>
        <taxon>Hyphomicrobiales</taxon>
        <taxon>Aurantimonadaceae</taxon>
        <taxon>Fulvimarina</taxon>
    </lineage>
</organism>
<comment type="caution">
    <text evidence="14">The sequence shown here is derived from an EMBL/GenBank/DDBJ whole genome shotgun (WGS) entry which is preliminary data.</text>
</comment>
<evidence type="ECO:0000256" key="1">
    <source>
        <dbReference type="ARBA" id="ARBA00009776"/>
    </source>
</evidence>
<comment type="similarity">
    <text evidence="1 12">Belongs to the thymidylate kinase family.</text>
</comment>
<dbReference type="FunFam" id="3.40.50.300:FF:000225">
    <property type="entry name" value="Thymidylate kinase"/>
    <property type="match status" value="1"/>
</dbReference>
<gene>
    <name evidence="12" type="primary">tmk</name>
    <name evidence="14" type="ORF">DYI37_01890</name>
</gene>
<dbReference type="GO" id="GO:0004798">
    <property type="term" value="F:dTMP kinase activity"/>
    <property type="evidence" value="ECO:0007669"/>
    <property type="project" value="UniProtKB-UniRule"/>
</dbReference>
<dbReference type="SUPFAM" id="SSF52540">
    <property type="entry name" value="P-loop containing nucleoside triphosphate hydrolases"/>
    <property type="match status" value="1"/>
</dbReference>
<evidence type="ECO:0000256" key="10">
    <source>
        <dbReference type="ARBA" id="ARBA00048743"/>
    </source>
</evidence>
<accession>A0A371XAI8</accession>
<dbReference type="GO" id="GO:0006235">
    <property type="term" value="P:dTTP biosynthetic process"/>
    <property type="evidence" value="ECO:0007669"/>
    <property type="project" value="UniProtKB-UniRule"/>
</dbReference>
<dbReference type="EC" id="2.7.4.9" evidence="2 12"/>
<evidence type="ECO:0000256" key="11">
    <source>
        <dbReference type="ARBA" id="ARBA00057735"/>
    </source>
</evidence>
<evidence type="ECO:0000256" key="8">
    <source>
        <dbReference type="ARBA" id="ARBA00022840"/>
    </source>
</evidence>
<evidence type="ECO:0000313" key="15">
    <source>
        <dbReference type="Proteomes" id="UP000264310"/>
    </source>
</evidence>
<keyword evidence="8 12" id="KW-0067">ATP-binding</keyword>
<dbReference type="AlphaFoldDB" id="A0A371XAI8"/>
<dbReference type="NCBIfam" id="TIGR00041">
    <property type="entry name" value="DTMP_kinase"/>
    <property type="match status" value="1"/>
</dbReference>
<evidence type="ECO:0000256" key="9">
    <source>
        <dbReference type="ARBA" id="ARBA00029962"/>
    </source>
</evidence>
<dbReference type="EMBL" id="QURL01000001">
    <property type="protein sequence ID" value="RFC66236.1"/>
    <property type="molecule type" value="Genomic_DNA"/>
</dbReference>
<keyword evidence="7 12" id="KW-0418">Kinase</keyword>
<proteinExistence type="inferred from homology"/>
<evidence type="ECO:0000256" key="5">
    <source>
        <dbReference type="ARBA" id="ARBA00022727"/>
    </source>
</evidence>